<feature type="domain" description="O-acyltransferase WSD1-like N-terminal" evidence="2">
    <location>
        <begin position="89"/>
        <end position="209"/>
    </location>
</feature>
<keyword evidence="1" id="KW-0472">Membrane</keyword>
<dbReference type="InterPro" id="IPR004255">
    <property type="entry name" value="O-acyltransferase_WSD1_N"/>
</dbReference>
<evidence type="ECO:0000313" key="4">
    <source>
        <dbReference type="Proteomes" id="UP000708208"/>
    </source>
</evidence>
<evidence type="ECO:0000256" key="1">
    <source>
        <dbReference type="SAM" id="Phobius"/>
    </source>
</evidence>
<dbReference type="Pfam" id="PF03007">
    <property type="entry name" value="WS_DGAT_cat"/>
    <property type="match status" value="1"/>
</dbReference>
<feature type="transmembrane region" description="Helical" evidence="1">
    <location>
        <begin position="402"/>
        <end position="421"/>
    </location>
</feature>
<name>A0A8J2LNY1_9HEXA</name>
<feature type="transmembrane region" description="Helical" evidence="1">
    <location>
        <begin position="433"/>
        <end position="451"/>
    </location>
</feature>
<dbReference type="GO" id="GO:0045017">
    <property type="term" value="P:glycerolipid biosynthetic process"/>
    <property type="evidence" value="ECO:0007669"/>
    <property type="project" value="InterPro"/>
</dbReference>
<comment type="caution">
    <text evidence="3">The sequence shown here is derived from an EMBL/GenBank/DDBJ whole genome shotgun (WGS) entry which is preliminary data.</text>
</comment>
<keyword evidence="4" id="KW-1185">Reference proteome</keyword>
<evidence type="ECO:0000313" key="3">
    <source>
        <dbReference type="EMBL" id="CAG7835463.1"/>
    </source>
</evidence>
<proteinExistence type="predicted"/>
<gene>
    <name evidence="3" type="ORF">AFUS01_LOCUS44829</name>
</gene>
<keyword evidence="1" id="KW-1133">Transmembrane helix</keyword>
<protein>
    <recommendedName>
        <fullName evidence="2">O-acyltransferase WSD1-like N-terminal domain-containing protein</fullName>
    </recommendedName>
</protein>
<sequence length="510" mass="57776">MVPAYPNRLFATFLMMVLFLLLILSVPVWILFMAVRAGVWLISRVLRPDLEKFVSGSDSIFAMYDGTRAVTNITTCFITNGHVSCERVQEMFTERVLRAEWKCGDLYFKRLKQSWTTFLGYPFWRTDVDFDVKNHIRYYDYGGEISLSKECSEEDLTRAFVGLSQVPWKKDQSPWEFLVIPGYKSLGYSGPRTAILLRLDHVLCDAYSIILFLRTLFHSPMKCTTGNLNERSLSLAKRSGLVFKVVYDLADLCLNELDSSQLRSPVISCVKGVDCSISEAVPVDLIKEIKNYYKVSYAAVIYSVIHGAIQATLEKHKELVPKNLATFIILPKPDRPDKFVNHLYGTCSKLSCNSNCPQARLQEIYQKLMKAHSSSTPFGIDLLGSQIQYSPVFLRRFFSHKLHLVPFGVSVGCTIFPALTGTDFFDGCEVTDLFFGLGPSLNIGIFVAVWGTNKQQKFVFIVDKTMFRSDKIIQSFGWNVQHQVQLLAKGLNQTGQEPGISEDHVEVTVL</sequence>
<accession>A0A8J2LNY1</accession>
<dbReference type="Proteomes" id="UP000708208">
    <property type="component" value="Unassembled WGS sequence"/>
</dbReference>
<keyword evidence="1" id="KW-0812">Transmembrane</keyword>
<dbReference type="OrthoDB" id="619536at2759"/>
<dbReference type="GO" id="GO:0004144">
    <property type="term" value="F:diacylglycerol O-acyltransferase activity"/>
    <property type="evidence" value="ECO:0007669"/>
    <property type="project" value="InterPro"/>
</dbReference>
<feature type="transmembrane region" description="Helical" evidence="1">
    <location>
        <begin position="12"/>
        <end position="35"/>
    </location>
</feature>
<dbReference type="AlphaFoldDB" id="A0A8J2LNY1"/>
<organism evidence="3 4">
    <name type="scientific">Allacma fusca</name>
    <dbReference type="NCBI Taxonomy" id="39272"/>
    <lineage>
        <taxon>Eukaryota</taxon>
        <taxon>Metazoa</taxon>
        <taxon>Ecdysozoa</taxon>
        <taxon>Arthropoda</taxon>
        <taxon>Hexapoda</taxon>
        <taxon>Collembola</taxon>
        <taxon>Symphypleona</taxon>
        <taxon>Sminthuridae</taxon>
        <taxon>Allacma</taxon>
    </lineage>
</organism>
<reference evidence="3" key="1">
    <citation type="submission" date="2021-06" db="EMBL/GenBank/DDBJ databases">
        <authorList>
            <person name="Hodson N. C."/>
            <person name="Mongue J. A."/>
            <person name="Jaron S. K."/>
        </authorList>
    </citation>
    <scope>NUCLEOTIDE SEQUENCE</scope>
</reference>
<evidence type="ECO:0000259" key="2">
    <source>
        <dbReference type="Pfam" id="PF03007"/>
    </source>
</evidence>
<dbReference type="EMBL" id="CAJVCH010570630">
    <property type="protein sequence ID" value="CAG7835463.1"/>
    <property type="molecule type" value="Genomic_DNA"/>
</dbReference>